<proteinExistence type="predicted"/>
<dbReference type="Proteomes" id="UP000515947">
    <property type="component" value="Chromosome"/>
</dbReference>
<dbReference type="KEGG" id="nmes:H9L09_02835"/>
<dbReference type="EMBL" id="CP060713">
    <property type="protein sequence ID" value="QNN53409.1"/>
    <property type="molecule type" value="Genomic_DNA"/>
</dbReference>
<keyword evidence="4" id="KW-1185">Reference proteome</keyword>
<dbReference type="GO" id="GO:0016787">
    <property type="term" value="F:hydrolase activity"/>
    <property type="evidence" value="ECO:0007669"/>
    <property type="project" value="UniProtKB-KW"/>
</dbReference>
<keyword evidence="1 3" id="KW-0378">Hydrolase</keyword>
<feature type="domain" description="Alpha/beta hydrolase fold-3" evidence="2">
    <location>
        <begin position="73"/>
        <end position="274"/>
    </location>
</feature>
<dbReference type="SUPFAM" id="SSF53474">
    <property type="entry name" value="alpha/beta-Hydrolases"/>
    <property type="match status" value="1"/>
</dbReference>
<dbReference type="InterPro" id="IPR013094">
    <property type="entry name" value="AB_hydrolase_3"/>
</dbReference>
<dbReference type="PANTHER" id="PTHR48081:SF8">
    <property type="entry name" value="ALPHA_BETA HYDROLASE FOLD-3 DOMAIN-CONTAINING PROTEIN-RELATED"/>
    <property type="match status" value="1"/>
</dbReference>
<accession>A0A7G9RCT4</accession>
<dbReference type="PANTHER" id="PTHR48081">
    <property type="entry name" value="AB HYDROLASE SUPERFAMILY PROTEIN C4A8.06C"/>
    <property type="match status" value="1"/>
</dbReference>
<sequence>MLHPQAEQAIALWSAGPSCADPGFGPADVAEVRRAALAEAGREPMEPVDRVEDVDAGGVRCRLHVPAGADGTLVFLHGGGFVFGEVGTHDAQSRRLANRTGRAVLTVDYRRPPEHPFPAAPDDVDAALAWLRDAGAAAGLPTARLAVLGDSAGGNLALVAALRHPGAFDAAVLVYPFLDPEQQAASYDEQDNEALSAAEARWYWQQYAATPDDLRHPDLAPLRASSFAGLPPTLVQVAEHDVLVGEDLELARRIAADGGTVRTTTYPGMIHGFWRHPQLFDAAEQALAEAADFLRGV</sequence>
<evidence type="ECO:0000313" key="4">
    <source>
        <dbReference type="Proteomes" id="UP000515947"/>
    </source>
</evidence>
<evidence type="ECO:0000313" key="3">
    <source>
        <dbReference type="EMBL" id="QNN53409.1"/>
    </source>
</evidence>
<gene>
    <name evidence="3" type="ORF">H9L09_02835</name>
</gene>
<dbReference type="RefSeq" id="WP_187579251.1">
    <property type="nucleotide sequence ID" value="NZ_CP060713.1"/>
</dbReference>
<evidence type="ECO:0000259" key="2">
    <source>
        <dbReference type="Pfam" id="PF07859"/>
    </source>
</evidence>
<dbReference type="Gene3D" id="3.40.50.1820">
    <property type="entry name" value="alpha/beta hydrolase"/>
    <property type="match status" value="1"/>
</dbReference>
<dbReference type="InterPro" id="IPR029058">
    <property type="entry name" value="AB_hydrolase_fold"/>
</dbReference>
<dbReference type="Pfam" id="PF07859">
    <property type="entry name" value="Abhydrolase_3"/>
    <property type="match status" value="1"/>
</dbReference>
<name>A0A7G9RCT4_9ACTN</name>
<evidence type="ECO:0000256" key="1">
    <source>
        <dbReference type="ARBA" id="ARBA00022801"/>
    </source>
</evidence>
<dbReference type="AlphaFoldDB" id="A0A7G9RCT4"/>
<protein>
    <submittedName>
        <fullName evidence="3">Alpha/beta hydrolase</fullName>
    </submittedName>
</protein>
<organism evidence="3 4">
    <name type="scientific">Nocardioides mesophilus</name>
    <dbReference type="NCBI Taxonomy" id="433659"/>
    <lineage>
        <taxon>Bacteria</taxon>
        <taxon>Bacillati</taxon>
        <taxon>Actinomycetota</taxon>
        <taxon>Actinomycetes</taxon>
        <taxon>Propionibacteriales</taxon>
        <taxon>Nocardioidaceae</taxon>
        <taxon>Nocardioides</taxon>
    </lineage>
</organism>
<reference evidence="3 4" key="1">
    <citation type="submission" date="2020-08" db="EMBL/GenBank/DDBJ databases">
        <title>Genome sequence of Nocardioides mesophilus KACC 16243T.</title>
        <authorList>
            <person name="Hyun D.-W."/>
            <person name="Bae J.-W."/>
        </authorList>
    </citation>
    <scope>NUCLEOTIDE SEQUENCE [LARGE SCALE GENOMIC DNA]</scope>
    <source>
        <strain evidence="3 4">KACC 16243</strain>
    </source>
</reference>
<dbReference type="InterPro" id="IPR050300">
    <property type="entry name" value="GDXG_lipolytic_enzyme"/>
</dbReference>